<keyword evidence="8" id="KW-1185">Reference proteome</keyword>
<keyword evidence="3 6" id="KW-1133">Transmembrane helix</keyword>
<evidence type="ECO:0000256" key="6">
    <source>
        <dbReference type="SAM" id="Phobius"/>
    </source>
</evidence>
<dbReference type="AlphaFoldDB" id="A0A7X0RLC7"/>
<evidence type="ECO:0000313" key="8">
    <source>
        <dbReference type="Proteomes" id="UP000523955"/>
    </source>
</evidence>
<organism evidence="7 8">
    <name type="scientific">Nocardioides luti</name>
    <dbReference type="NCBI Taxonomy" id="2761101"/>
    <lineage>
        <taxon>Bacteria</taxon>
        <taxon>Bacillati</taxon>
        <taxon>Actinomycetota</taxon>
        <taxon>Actinomycetes</taxon>
        <taxon>Propionibacteriales</taxon>
        <taxon>Nocardioidaceae</taxon>
        <taxon>Nocardioides</taxon>
    </lineage>
</organism>
<reference evidence="7 8" key="1">
    <citation type="submission" date="2020-08" db="EMBL/GenBank/DDBJ databases">
        <authorList>
            <person name="Seo M.-J."/>
        </authorList>
    </citation>
    <scope>NUCLEOTIDE SEQUENCE [LARGE SCALE GENOMIC DNA]</scope>
    <source>
        <strain evidence="7 8">KIGAM211</strain>
    </source>
</reference>
<evidence type="ECO:0000256" key="5">
    <source>
        <dbReference type="SAM" id="MobiDB-lite"/>
    </source>
</evidence>
<keyword evidence="4 6" id="KW-0472">Membrane</keyword>
<feature type="compositionally biased region" description="Pro residues" evidence="5">
    <location>
        <begin position="1"/>
        <end position="12"/>
    </location>
</feature>
<evidence type="ECO:0000256" key="1">
    <source>
        <dbReference type="ARBA" id="ARBA00004141"/>
    </source>
</evidence>
<dbReference type="InterPro" id="IPR019109">
    <property type="entry name" value="MamF_MmsF"/>
</dbReference>
<feature type="transmembrane region" description="Helical" evidence="6">
    <location>
        <begin position="83"/>
        <end position="114"/>
    </location>
</feature>
<feature type="transmembrane region" description="Helical" evidence="6">
    <location>
        <begin position="39"/>
        <end position="62"/>
    </location>
</feature>
<dbReference type="Pfam" id="PF09685">
    <property type="entry name" value="MamF_MmsF"/>
    <property type="match status" value="1"/>
</dbReference>
<feature type="compositionally biased region" description="Low complexity" evidence="5">
    <location>
        <begin position="13"/>
        <end position="22"/>
    </location>
</feature>
<gene>
    <name evidence="7" type="ORF">H5V45_18530</name>
</gene>
<dbReference type="EMBL" id="JACKXE010000001">
    <property type="protein sequence ID" value="MBB6629330.1"/>
    <property type="molecule type" value="Genomic_DNA"/>
</dbReference>
<keyword evidence="2 6" id="KW-0812">Transmembrane</keyword>
<sequence>MPGTGPQPPPPQQAYGAPPAYGVQPGPAPTSDEQLWGGAAHWTAFVASVVALAFLGPLIVMLTKGNESAYVRRQAVESLNFQLSILIYGLVSLALCLVLIGFVLLPAVGLLWLVCTIIGSVRGARGEEYRYPVTIRMVS</sequence>
<evidence type="ECO:0000313" key="7">
    <source>
        <dbReference type="EMBL" id="MBB6629330.1"/>
    </source>
</evidence>
<proteinExistence type="predicted"/>
<dbReference type="Proteomes" id="UP000523955">
    <property type="component" value="Unassembled WGS sequence"/>
</dbReference>
<comment type="caution">
    <text evidence="7">The sequence shown here is derived from an EMBL/GenBank/DDBJ whole genome shotgun (WGS) entry which is preliminary data.</text>
</comment>
<name>A0A7X0RLC7_9ACTN</name>
<protein>
    <submittedName>
        <fullName evidence="7">DUF4870 domain-containing protein</fullName>
    </submittedName>
</protein>
<comment type="subcellular location">
    <subcellularLocation>
        <location evidence="1">Membrane</location>
        <topology evidence="1">Multi-pass membrane protein</topology>
    </subcellularLocation>
</comment>
<evidence type="ECO:0000256" key="4">
    <source>
        <dbReference type="ARBA" id="ARBA00023136"/>
    </source>
</evidence>
<evidence type="ECO:0000256" key="3">
    <source>
        <dbReference type="ARBA" id="ARBA00022989"/>
    </source>
</evidence>
<evidence type="ECO:0000256" key="2">
    <source>
        <dbReference type="ARBA" id="ARBA00022692"/>
    </source>
</evidence>
<feature type="region of interest" description="Disordered" evidence="5">
    <location>
        <begin position="1"/>
        <end position="30"/>
    </location>
</feature>
<accession>A0A7X0RLC7</accession>